<comment type="caution">
    <text evidence="1">The sequence shown here is derived from an EMBL/GenBank/DDBJ whole genome shotgun (WGS) entry which is preliminary data.</text>
</comment>
<dbReference type="OrthoDB" id="1707754at2"/>
<evidence type="ECO:0000313" key="2">
    <source>
        <dbReference type="Proteomes" id="UP000462760"/>
    </source>
</evidence>
<proteinExistence type="predicted"/>
<evidence type="ECO:0000313" key="1">
    <source>
        <dbReference type="EMBL" id="MSS44253.1"/>
    </source>
</evidence>
<dbReference type="RefSeq" id="WP_154484925.1">
    <property type="nucleotide sequence ID" value="NZ_VULR01000020.1"/>
</dbReference>
<name>A0A844FJF6_9FIRM</name>
<sequence>MIINCSENCIYEKEGICNLKHVTYSSGTPAKDCPYFKKKQKPKNRD</sequence>
<organism evidence="1 2">
    <name type="scientific">Anaerosalibacter bizertensis</name>
    <dbReference type="NCBI Taxonomy" id="932217"/>
    <lineage>
        <taxon>Bacteria</taxon>
        <taxon>Bacillati</taxon>
        <taxon>Bacillota</taxon>
        <taxon>Tissierellia</taxon>
        <taxon>Tissierellales</taxon>
        <taxon>Sporanaerobacteraceae</taxon>
        <taxon>Anaerosalibacter</taxon>
    </lineage>
</organism>
<dbReference type="AlphaFoldDB" id="A0A844FJF6"/>
<dbReference type="EMBL" id="VULR01000020">
    <property type="protein sequence ID" value="MSS44253.1"/>
    <property type="molecule type" value="Genomic_DNA"/>
</dbReference>
<dbReference type="Proteomes" id="UP000462760">
    <property type="component" value="Unassembled WGS sequence"/>
</dbReference>
<accession>A0A844FJF6</accession>
<gene>
    <name evidence="1" type="ORF">FYJ27_11105</name>
</gene>
<protein>
    <submittedName>
        <fullName evidence="1">Hydroxymyristoyl-ACP dehydratase</fullName>
    </submittedName>
</protein>
<reference evidence="1 2" key="1">
    <citation type="submission" date="2019-08" db="EMBL/GenBank/DDBJ databases">
        <title>In-depth cultivation of the pig gut microbiome towards novel bacterial diversity and tailored functional studies.</title>
        <authorList>
            <person name="Wylensek D."/>
            <person name="Hitch T.C.A."/>
            <person name="Clavel T."/>
        </authorList>
    </citation>
    <scope>NUCLEOTIDE SEQUENCE [LARGE SCALE GENOMIC DNA]</scope>
    <source>
        <strain evidence="1 2">Med78-601-WT-4W-RMD-3</strain>
    </source>
</reference>